<dbReference type="PANTHER" id="PTHR43130">
    <property type="entry name" value="ARAC-FAMILY TRANSCRIPTIONAL REGULATOR"/>
    <property type="match status" value="1"/>
</dbReference>
<dbReference type="Gene3D" id="3.40.50.880">
    <property type="match status" value="1"/>
</dbReference>
<gene>
    <name evidence="3" type="ORF">PHLGIDRAFT_120629</name>
</gene>
<organism evidence="3 4">
    <name type="scientific">Phlebiopsis gigantea (strain 11061_1 CR5-6)</name>
    <name type="common">White-rot fungus</name>
    <name type="synonym">Peniophora gigantea</name>
    <dbReference type="NCBI Taxonomy" id="745531"/>
    <lineage>
        <taxon>Eukaryota</taxon>
        <taxon>Fungi</taxon>
        <taxon>Dikarya</taxon>
        <taxon>Basidiomycota</taxon>
        <taxon>Agaricomycotina</taxon>
        <taxon>Agaricomycetes</taxon>
        <taxon>Polyporales</taxon>
        <taxon>Phanerochaetaceae</taxon>
        <taxon>Phlebiopsis</taxon>
    </lineage>
</organism>
<dbReference type="InterPro" id="IPR052158">
    <property type="entry name" value="INH-QAR"/>
</dbReference>
<dbReference type="EMBL" id="KN840571">
    <property type="protein sequence ID" value="KIP04522.1"/>
    <property type="molecule type" value="Genomic_DNA"/>
</dbReference>
<dbReference type="CDD" id="cd03139">
    <property type="entry name" value="GATase1_PfpI_2"/>
    <property type="match status" value="1"/>
</dbReference>
<reference evidence="3 4" key="1">
    <citation type="journal article" date="2014" name="PLoS Genet.">
        <title>Analysis of the Phlebiopsis gigantea genome, transcriptome and secretome provides insight into its pioneer colonization strategies of wood.</title>
        <authorList>
            <person name="Hori C."/>
            <person name="Ishida T."/>
            <person name="Igarashi K."/>
            <person name="Samejima M."/>
            <person name="Suzuki H."/>
            <person name="Master E."/>
            <person name="Ferreira P."/>
            <person name="Ruiz-Duenas F.J."/>
            <person name="Held B."/>
            <person name="Canessa P."/>
            <person name="Larrondo L.F."/>
            <person name="Schmoll M."/>
            <person name="Druzhinina I.S."/>
            <person name="Kubicek C.P."/>
            <person name="Gaskell J.A."/>
            <person name="Kersten P."/>
            <person name="St John F."/>
            <person name="Glasner J."/>
            <person name="Sabat G."/>
            <person name="Splinter BonDurant S."/>
            <person name="Syed K."/>
            <person name="Yadav J."/>
            <person name="Mgbeahuruike A.C."/>
            <person name="Kovalchuk A."/>
            <person name="Asiegbu F.O."/>
            <person name="Lackner G."/>
            <person name="Hoffmeister D."/>
            <person name="Rencoret J."/>
            <person name="Gutierrez A."/>
            <person name="Sun H."/>
            <person name="Lindquist E."/>
            <person name="Barry K."/>
            <person name="Riley R."/>
            <person name="Grigoriev I.V."/>
            <person name="Henrissat B."/>
            <person name="Kues U."/>
            <person name="Berka R.M."/>
            <person name="Martinez A.T."/>
            <person name="Covert S.F."/>
            <person name="Blanchette R.A."/>
            <person name="Cullen D."/>
        </authorList>
    </citation>
    <scope>NUCLEOTIDE SEQUENCE [LARGE SCALE GENOMIC DNA]</scope>
    <source>
        <strain evidence="3 4">11061_1 CR5-6</strain>
    </source>
</reference>
<sequence>MPEVLSLAVVLFDQVFALDFQGPLALFSILAPDPEIAKLLPHTPAYNIAASYLAVSADPVHAAGGPQLVPTRTYASVKPGEQFDIILIPGGLGTLPGVTNEAVIEFIKAQAPGAKYVLSVCTGSELLARAGVLAGKRATTNKASFVRIRDEHPTVEWVAKARWVVDGKLWTSSGVTAGADMGYAFTEFLVGHEIANTGRGVIELSKREQDDDEFAEFYKLV</sequence>
<feature type="signal peptide" evidence="1">
    <location>
        <begin position="1"/>
        <end position="17"/>
    </location>
</feature>
<dbReference type="AlphaFoldDB" id="A0A0C3S3N9"/>
<name>A0A0C3S3N9_PHLG1</name>
<feature type="chain" id="PRO_5002169574" description="DJ-1/PfpI domain-containing protein" evidence="1">
    <location>
        <begin position="18"/>
        <end position="221"/>
    </location>
</feature>
<proteinExistence type="predicted"/>
<dbReference type="STRING" id="745531.A0A0C3S3N9"/>
<dbReference type="Pfam" id="PF01965">
    <property type="entry name" value="DJ-1_PfpI"/>
    <property type="match status" value="1"/>
</dbReference>
<dbReference type="OrthoDB" id="543156at2759"/>
<evidence type="ECO:0000313" key="4">
    <source>
        <dbReference type="Proteomes" id="UP000053257"/>
    </source>
</evidence>
<keyword evidence="4" id="KW-1185">Reference proteome</keyword>
<accession>A0A0C3S3N9</accession>
<dbReference type="HOGENOM" id="CLU_000445_44_8_1"/>
<dbReference type="SUPFAM" id="SSF52317">
    <property type="entry name" value="Class I glutamine amidotransferase-like"/>
    <property type="match status" value="1"/>
</dbReference>
<keyword evidence="1" id="KW-0732">Signal</keyword>
<protein>
    <recommendedName>
        <fullName evidence="2">DJ-1/PfpI domain-containing protein</fullName>
    </recommendedName>
</protein>
<feature type="domain" description="DJ-1/PfpI" evidence="2">
    <location>
        <begin position="48"/>
        <end position="184"/>
    </location>
</feature>
<evidence type="ECO:0000313" key="3">
    <source>
        <dbReference type="EMBL" id="KIP04522.1"/>
    </source>
</evidence>
<dbReference type="InterPro" id="IPR029062">
    <property type="entry name" value="Class_I_gatase-like"/>
</dbReference>
<dbReference type="Proteomes" id="UP000053257">
    <property type="component" value="Unassembled WGS sequence"/>
</dbReference>
<dbReference type="InterPro" id="IPR002818">
    <property type="entry name" value="DJ-1/PfpI"/>
</dbReference>
<evidence type="ECO:0000256" key="1">
    <source>
        <dbReference type="SAM" id="SignalP"/>
    </source>
</evidence>
<dbReference type="PANTHER" id="PTHR43130:SF15">
    <property type="entry name" value="THIJ_PFPI FAMILY PROTEIN (AFU_ORTHOLOGUE AFUA_5G14240)"/>
    <property type="match status" value="1"/>
</dbReference>
<evidence type="ECO:0000259" key="2">
    <source>
        <dbReference type="Pfam" id="PF01965"/>
    </source>
</evidence>